<feature type="non-terminal residue" evidence="1">
    <location>
        <position position="1"/>
    </location>
</feature>
<evidence type="ECO:0000313" key="2">
    <source>
        <dbReference type="Proteomes" id="UP000237347"/>
    </source>
</evidence>
<protein>
    <submittedName>
        <fullName evidence="1">Uncharacterized protein</fullName>
    </submittedName>
</protein>
<sequence length="211" mass="24792">TAQEFLDFVPAEYCLVLGDLSGTGLRWYINERKIRLHNCNSMEFVHQKSGLEIHEQLAIYILAYMLQSREPRISHKTQELYVIVFLTRYLEQGFVISTFTSLNQDYEIMITAQEFLDFVPAEYCLVLGDLSGTGLRWYINERKIRLHNCNSMGFVHQKSGLEIHEQLAIYILAYMLQSREPRISHKTQELYVIVFLTRYLEQGITLSIKLR</sequence>
<dbReference type="AlphaFoldDB" id="A0AAW0JJC3"/>
<name>A0AAW0JJC3_QUESU</name>
<keyword evidence="2" id="KW-1185">Reference proteome</keyword>
<evidence type="ECO:0000313" key="1">
    <source>
        <dbReference type="EMBL" id="KAK7826762.1"/>
    </source>
</evidence>
<dbReference type="Proteomes" id="UP000237347">
    <property type="component" value="Unassembled WGS sequence"/>
</dbReference>
<accession>A0AAW0JJC3</accession>
<proteinExistence type="predicted"/>
<reference evidence="1 2" key="1">
    <citation type="journal article" date="2018" name="Sci. Data">
        <title>The draft genome sequence of cork oak.</title>
        <authorList>
            <person name="Ramos A.M."/>
            <person name="Usie A."/>
            <person name="Barbosa P."/>
            <person name="Barros P.M."/>
            <person name="Capote T."/>
            <person name="Chaves I."/>
            <person name="Simoes F."/>
            <person name="Abreu I."/>
            <person name="Carrasquinho I."/>
            <person name="Faro C."/>
            <person name="Guimaraes J.B."/>
            <person name="Mendonca D."/>
            <person name="Nobrega F."/>
            <person name="Rodrigues L."/>
            <person name="Saibo N.J.M."/>
            <person name="Varela M.C."/>
            <person name="Egas C."/>
            <person name="Matos J."/>
            <person name="Miguel C.M."/>
            <person name="Oliveira M.M."/>
            <person name="Ricardo C.P."/>
            <person name="Goncalves S."/>
        </authorList>
    </citation>
    <scope>NUCLEOTIDE SEQUENCE [LARGE SCALE GENOMIC DNA]</scope>
    <source>
        <strain evidence="2">cv. HL8</strain>
    </source>
</reference>
<gene>
    <name evidence="1" type="ORF">CFP56_031730</name>
</gene>
<organism evidence="1 2">
    <name type="scientific">Quercus suber</name>
    <name type="common">Cork oak</name>
    <dbReference type="NCBI Taxonomy" id="58331"/>
    <lineage>
        <taxon>Eukaryota</taxon>
        <taxon>Viridiplantae</taxon>
        <taxon>Streptophyta</taxon>
        <taxon>Embryophyta</taxon>
        <taxon>Tracheophyta</taxon>
        <taxon>Spermatophyta</taxon>
        <taxon>Magnoliopsida</taxon>
        <taxon>eudicotyledons</taxon>
        <taxon>Gunneridae</taxon>
        <taxon>Pentapetalae</taxon>
        <taxon>rosids</taxon>
        <taxon>fabids</taxon>
        <taxon>Fagales</taxon>
        <taxon>Fagaceae</taxon>
        <taxon>Quercus</taxon>
    </lineage>
</organism>
<comment type="caution">
    <text evidence="1">The sequence shown here is derived from an EMBL/GenBank/DDBJ whole genome shotgun (WGS) entry which is preliminary data.</text>
</comment>
<dbReference type="EMBL" id="PKMF04000537">
    <property type="protein sequence ID" value="KAK7826762.1"/>
    <property type="molecule type" value="Genomic_DNA"/>
</dbReference>